<name>A0A6J5P541_9CAUD</name>
<proteinExistence type="predicted"/>
<organism evidence="1">
    <name type="scientific">uncultured Caudovirales phage</name>
    <dbReference type="NCBI Taxonomy" id="2100421"/>
    <lineage>
        <taxon>Viruses</taxon>
        <taxon>Duplodnaviria</taxon>
        <taxon>Heunggongvirae</taxon>
        <taxon>Uroviricota</taxon>
        <taxon>Caudoviricetes</taxon>
        <taxon>Peduoviridae</taxon>
        <taxon>Maltschvirus</taxon>
        <taxon>Maltschvirus maltsch</taxon>
    </lineage>
</organism>
<evidence type="ECO:0000313" key="1">
    <source>
        <dbReference type="EMBL" id="CAB4167060.1"/>
    </source>
</evidence>
<sequence length="382" mass="42367">MAVPFVWKMDFKQGATWTTLPSLQNVSIFRGRRLQIDDYSIDTMTVESEFPSSWSVTPKLGDQVVGYIYKPGVVVGTDNFAAFWGRIRDVKINYGYTTNMDRVTIECEGIQADWGRAQLTNYALASALTDSQVNTVGSVIGASPAAFNGRSTGSAQTYTGNALELLNTITRTEEARFYAGSLTYQSTPNLYWFGRNTAPPTTYYWNDGTGTPYAYQMKYEQIEFRSSADNYYNSITVTPNALAAQTATLGVTPLYGWQVDTIDNTTSQALNHAQWLLNNYQSKDSTLASITFTDVQQGPANYPPPNDFNVDVIQAITSAVNQRGIVYFRGNTYNVILEGISVNATPDQTRVTIFFSGRDTNAYLILNNTQGFGTLDNNRLGF</sequence>
<protein>
    <submittedName>
        <fullName evidence="1">Uncharacterized protein</fullName>
    </submittedName>
</protein>
<accession>A0A6J5P541</accession>
<dbReference type="EMBL" id="LR796800">
    <property type="protein sequence ID" value="CAB4167060.1"/>
    <property type="molecule type" value="Genomic_DNA"/>
</dbReference>
<gene>
    <name evidence="1" type="ORF">UFOVP873_2</name>
</gene>
<reference evidence="1" key="1">
    <citation type="submission" date="2020-04" db="EMBL/GenBank/DDBJ databases">
        <authorList>
            <person name="Chiriac C."/>
            <person name="Salcher M."/>
            <person name="Ghai R."/>
            <person name="Kavagutti S V."/>
        </authorList>
    </citation>
    <scope>NUCLEOTIDE SEQUENCE</scope>
</reference>